<comment type="caution">
    <text evidence="8">The sequence shown here is derived from an EMBL/GenBank/DDBJ whole genome shotgun (WGS) entry which is preliminary data.</text>
</comment>
<dbReference type="GO" id="GO:0061651">
    <property type="term" value="F:Atg12 conjugating enzyme activity"/>
    <property type="evidence" value="ECO:0007669"/>
    <property type="project" value="TreeGrafter"/>
</dbReference>
<name>A0A5M3Z8D2_ASPTE</name>
<proteinExistence type="inferred from homology"/>
<keyword evidence="9" id="KW-1185">Reference proteome</keyword>
<sequence>MSATLSAFPFLTPTEFDCACRTFLHRILPVDTGRFSFRVLDQATGPILNISQSFDYDDSEALSPQDAPVEICDDDPEALIRTSDSDPSVQVEYQVLLSPTYQVPVLYFTLRQTGHPKPLGIDEVYRYMVPPQYRKELQSVGVMGGISLGYHPHSGAPMFFVHPCNTADAMKQIAGHQRVTPELYLMLWLGLVGNRLGLSLPRELFETGDVQSLDGGEKGPEPGMG</sequence>
<dbReference type="GO" id="GO:0000045">
    <property type="term" value="P:autophagosome assembly"/>
    <property type="evidence" value="ECO:0007669"/>
    <property type="project" value="TreeGrafter"/>
</dbReference>
<evidence type="ECO:0000313" key="9">
    <source>
        <dbReference type="Proteomes" id="UP000452235"/>
    </source>
</evidence>
<organism evidence="8 9">
    <name type="scientific">Aspergillus terreus</name>
    <dbReference type="NCBI Taxonomy" id="33178"/>
    <lineage>
        <taxon>Eukaryota</taxon>
        <taxon>Fungi</taxon>
        <taxon>Dikarya</taxon>
        <taxon>Ascomycota</taxon>
        <taxon>Pezizomycotina</taxon>
        <taxon>Eurotiomycetes</taxon>
        <taxon>Eurotiomycetidae</taxon>
        <taxon>Eurotiales</taxon>
        <taxon>Aspergillaceae</taxon>
        <taxon>Aspergillus</taxon>
        <taxon>Aspergillus subgen. Circumdati</taxon>
    </lineage>
</organism>
<keyword evidence="3" id="KW-0808">Transferase</keyword>
<reference evidence="8 9" key="1">
    <citation type="submission" date="2020-01" db="EMBL/GenBank/DDBJ databases">
        <title>Aspergillus terreus IFO 6365 whole genome shotgun sequence.</title>
        <authorList>
            <person name="Kanamasa S."/>
            <person name="Takahashi H."/>
        </authorList>
    </citation>
    <scope>NUCLEOTIDE SEQUENCE [LARGE SCALE GENOMIC DNA]</scope>
    <source>
        <strain evidence="8 9">IFO 6365</strain>
    </source>
</reference>
<dbReference type="Pfam" id="PF03987">
    <property type="entry name" value="Autophagy_act_C"/>
    <property type="match status" value="1"/>
</dbReference>
<keyword evidence="6" id="KW-0072">Autophagy</keyword>
<dbReference type="GO" id="GO:0032446">
    <property type="term" value="P:protein modification by small protein conjugation"/>
    <property type="evidence" value="ECO:0007669"/>
    <property type="project" value="TreeGrafter"/>
</dbReference>
<evidence type="ECO:0000256" key="6">
    <source>
        <dbReference type="ARBA" id="ARBA00023006"/>
    </source>
</evidence>
<dbReference type="Proteomes" id="UP000452235">
    <property type="component" value="Unassembled WGS sequence"/>
</dbReference>
<dbReference type="GO" id="GO:0015031">
    <property type="term" value="P:protein transport"/>
    <property type="evidence" value="ECO:0007669"/>
    <property type="project" value="UniProtKB-KW"/>
</dbReference>
<dbReference type="PANTHER" id="PTHR14957">
    <property type="entry name" value="UBIQUITIN-LIKE-CONJUGATING ENZYME ATG10"/>
    <property type="match status" value="1"/>
</dbReference>
<protein>
    <recommendedName>
        <fullName evidence="2">Ubiquitin-like-conjugating enzyme ATG10</fullName>
    </recommendedName>
    <alternativeName>
        <fullName evidence="7">Autophagy-related protein 10</fullName>
    </alternativeName>
</protein>
<accession>A0A5M3Z8D2</accession>
<evidence type="ECO:0000256" key="3">
    <source>
        <dbReference type="ARBA" id="ARBA00022679"/>
    </source>
</evidence>
<dbReference type="GO" id="GO:0005829">
    <property type="term" value="C:cytosol"/>
    <property type="evidence" value="ECO:0007669"/>
    <property type="project" value="TreeGrafter"/>
</dbReference>
<dbReference type="AlphaFoldDB" id="A0A5M3Z8D2"/>
<evidence type="ECO:0000313" key="8">
    <source>
        <dbReference type="EMBL" id="GFF18662.1"/>
    </source>
</evidence>
<evidence type="ECO:0000256" key="2">
    <source>
        <dbReference type="ARBA" id="ARBA00021099"/>
    </source>
</evidence>
<evidence type="ECO:0000256" key="4">
    <source>
        <dbReference type="ARBA" id="ARBA00022786"/>
    </source>
</evidence>
<evidence type="ECO:0000256" key="7">
    <source>
        <dbReference type="ARBA" id="ARBA00029833"/>
    </source>
</evidence>
<dbReference type="PANTHER" id="PTHR14957:SF1">
    <property type="entry name" value="UBIQUITIN-LIKE-CONJUGATING ENZYME ATG10"/>
    <property type="match status" value="1"/>
</dbReference>
<dbReference type="EMBL" id="BLJY01000009">
    <property type="protein sequence ID" value="GFF18662.1"/>
    <property type="molecule type" value="Genomic_DNA"/>
</dbReference>
<comment type="similarity">
    <text evidence="1">Belongs to the ATG10 family.</text>
</comment>
<dbReference type="InterPro" id="IPR007135">
    <property type="entry name" value="Atg3/Atg10"/>
</dbReference>
<keyword evidence="5" id="KW-0653">Protein transport</keyword>
<keyword evidence="4" id="KW-0833">Ubl conjugation pathway</keyword>
<dbReference type="OrthoDB" id="4089664at2759"/>
<keyword evidence="5" id="KW-0813">Transport</keyword>
<gene>
    <name evidence="8" type="ORF">ATEIFO6365_0009002500</name>
</gene>
<evidence type="ECO:0000256" key="1">
    <source>
        <dbReference type="ARBA" id="ARBA00005696"/>
    </source>
</evidence>
<dbReference type="GO" id="GO:0000422">
    <property type="term" value="P:autophagy of mitochondrion"/>
    <property type="evidence" value="ECO:0007669"/>
    <property type="project" value="TreeGrafter"/>
</dbReference>
<evidence type="ECO:0000256" key="5">
    <source>
        <dbReference type="ARBA" id="ARBA00022927"/>
    </source>
</evidence>
<dbReference type="Gene3D" id="3.30.1460.50">
    <property type="match status" value="1"/>
</dbReference>